<feature type="transmembrane region" description="Helical" evidence="1">
    <location>
        <begin position="67"/>
        <end position="86"/>
    </location>
</feature>
<dbReference type="EMBL" id="JAVFKD010000014">
    <property type="protein sequence ID" value="KAK5989657.1"/>
    <property type="molecule type" value="Genomic_DNA"/>
</dbReference>
<proteinExistence type="predicted"/>
<sequence>MTIRKSPTLLSETFSLSHFGQRRQLPRLFLAIAVRWLMTLALAAATYGVLYHYSSKLAMKSHKKRQFNTLIIALSIALGLNIASSLKHMVRELRWWVLSLYEWTPREADLILQSENISRLIDLGFVTRRHWIRVYVLVWVLINVASQIGVATLGLTYNVNSADKVAPTVPRKVLAPNLANIEPFKVLPSSTTSQATSALWYTANNYGQVAPAFGIGDMEDAPVPGQLQDPDSPIIFCDDDSCKYVFYDIVATNRSVLGRASCQSWKVIRGGEGNDSTIVIDDKNQTEIHVPALNGADQTTFMVNMDRDSGPSWSRIRAFEASTTNAWYYDCNVTIESVANATRESQQLGVNITKLAAPAIALQGYGSSTAGVGKSFQFQSYPAESAYGVAQEGNTTNMALTLSSCAIGVIAVTAQANTNIEAPGRLPLKGIELDISRWYYVHIIMGLTVGLQAVLAVVSVLIASKVTVRDHSYMAMAALLRPALLRLSHGGTVASEKQILQQLGPKLTLRYVAASNGVYYLRVTE</sequence>
<feature type="transmembrane region" description="Helical" evidence="1">
    <location>
        <begin position="28"/>
        <end position="47"/>
    </location>
</feature>
<keyword evidence="3" id="KW-1185">Reference proteome</keyword>
<evidence type="ECO:0000256" key="1">
    <source>
        <dbReference type="SAM" id="Phobius"/>
    </source>
</evidence>
<keyword evidence="1" id="KW-1133">Transmembrane helix</keyword>
<protein>
    <submittedName>
        <fullName evidence="2">Uncharacterized protein</fullName>
    </submittedName>
</protein>
<feature type="transmembrane region" description="Helical" evidence="1">
    <location>
        <begin position="438"/>
        <end position="463"/>
    </location>
</feature>
<accession>A0ABR0SCV1</accession>
<comment type="caution">
    <text evidence="2">The sequence shown here is derived from an EMBL/GenBank/DDBJ whole genome shotgun (WGS) entry which is preliminary data.</text>
</comment>
<name>A0ABR0SCV1_9HYPO</name>
<keyword evidence="1" id="KW-0812">Transmembrane</keyword>
<evidence type="ECO:0000313" key="3">
    <source>
        <dbReference type="Proteomes" id="UP001338125"/>
    </source>
</evidence>
<evidence type="ECO:0000313" key="2">
    <source>
        <dbReference type="EMBL" id="KAK5989657.1"/>
    </source>
</evidence>
<organism evidence="2 3">
    <name type="scientific">Cladobotryum mycophilum</name>
    <dbReference type="NCBI Taxonomy" id="491253"/>
    <lineage>
        <taxon>Eukaryota</taxon>
        <taxon>Fungi</taxon>
        <taxon>Dikarya</taxon>
        <taxon>Ascomycota</taxon>
        <taxon>Pezizomycotina</taxon>
        <taxon>Sordariomycetes</taxon>
        <taxon>Hypocreomycetidae</taxon>
        <taxon>Hypocreales</taxon>
        <taxon>Hypocreaceae</taxon>
        <taxon>Cladobotryum</taxon>
    </lineage>
</organism>
<reference evidence="2 3" key="1">
    <citation type="submission" date="2024-01" db="EMBL/GenBank/DDBJ databases">
        <title>Complete genome of Cladobotryum mycophilum ATHUM6906.</title>
        <authorList>
            <person name="Christinaki A.C."/>
            <person name="Myridakis A.I."/>
            <person name="Kouvelis V.N."/>
        </authorList>
    </citation>
    <scope>NUCLEOTIDE SEQUENCE [LARGE SCALE GENOMIC DNA]</scope>
    <source>
        <strain evidence="2 3">ATHUM6906</strain>
    </source>
</reference>
<feature type="transmembrane region" description="Helical" evidence="1">
    <location>
        <begin position="134"/>
        <end position="157"/>
    </location>
</feature>
<dbReference type="Proteomes" id="UP001338125">
    <property type="component" value="Unassembled WGS sequence"/>
</dbReference>
<gene>
    <name evidence="2" type="ORF">PT974_07912</name>
</gene>
<keyword evidence="1" id="KW-0472">Membrane</keyword>